<evidence type="ECO:0000313" key="2">
    <source>
        <dbReference type="Proteomes" id="UP001311730"/>
    </source>
</evidence>
<accession>A0ABU5ZA69</accession>
<dbReference type="Proteomes" id="UP001311730">
    <property type="component" value="Unassembled WGS sequence"/>
</dbReference>
<evidence type="ECO:0000313" key="1">
    <source>
        <dbReference type="EMBL" id="MEB3075052.1"/>
    </source>
</evidence>
<comment type="caution">
    <text evidence="1">The sequence shown here is derived from an EMBL/GenBank/DDBJ whole genome shotgun (WGS) entry which is preliminary data.</text>
</comment>
<name>A0ABU5ZA69_9FLAO</name>
<proteinExistence type="predicted"/>
<sequence>MTQVIEPLNVTGDQFCVALGLPKRYDIMQQLRDLGLVKFFMIGKKYMYPRTYIDAVQQLLVNGKIQIRTDKGEYYIVLIEKAPLACEA</sequence>
<reference evidence="1 2" key="1">
    <citation type="submission" date="2023-12" db="EMBL/GenBank/DDBJ databases">
        <title>Genomic sequences of Capnocytophaga and Parvimonas strains.</title>
        <authorList>
            <person name="Watt R.M."/>
            <person name="Wang M."/>
            <person name="Yang T."/>
            <person name="Tong W.M."/>
        </authorList>
    </citation>
    <scope>NUCLEOTIDE SEQUENCE [LARGE SCALE GENOMIC DNA]</scope>
    <source>
        <strain evidence="1 2">CCUG 13096</strain>
    </source>
</reference>
<protein>
    <recommendedName>
        <fullName evidence="3">Ferrous iron transport protein A</fullName>
    </recommendedName>
</protein>
<gene>
    <name evidence="1" type="ORF">VJJ08_07050</name>
</gene>
<dbReference type="EMBL" id="JAYKBW010000007">
    <property type="protein sequence ID" value="MEB3075052.1"/>
    <property type="molecule type" value="Genomic_DNA"/>
</dbReference>
<organism evidence="1 2">
    <name type="scientific">Capnocytophaga gingivalis</name>
    <dbReference type="NCBI Taxonomy" id="1017"/>
    <lineage>
        <taxon>Bacteria</taxon>
        <taxon>Pseudomonadati</taxon>
        <taxon>Bacteroidota</taxon>
        <taxon>Flavobacteriia</taxon>
        <taxon>Flavobacteriales</taxon>
        <taxon>Flavobacteriaceae</taxon>
        <taxon>Capnocytophaga</taxon>
    </lineage>
</organism>
<keyword evidence="2" id="KW-1185">Reference proteome</keyword>
<dbReference type="RefSeq" id="WP_323983330.1">
    <property type="nucleotide sequence ID" value="NZ_JAYKBW010000007.1"/>
</dbReference>
<evidence type="ECO:0008006" key="3">
    <source>
        <dbReference type="Google" id="ProtNLM"/>
    </source>
</evidence>